<proteinExistence type="predicted"/>
<dbReference type="Gene3D" id="3.40.50.261">
    <property type="entry name" value="Succinyl-CoA synthetase domains"/>
    <property type="match status" value="1"/>
</dbReference>
<accession>A0A8X7TE64</accession>
<evidence type="ECO:0000256" key="5">
    <source>
        <dbReference type="ARBA" id="ARBA00022516"/>
    </source>
</evidence>
<dbReference type="GO" id="GO:0003878">
    <property type="term" value="F:ATP citrate synthase activity"/>
    <property type="evidence" value="ECO:0007669"/>
    <property type="project" value="UniProtKB-EC"/>
</dbReference>
<dbReference type="InterPro" id="IPR005811">
    <property type="entry name" value="SUCC_ACL_C"/>
</dbReference>
<dbReference type="AlphaFoldDB" id="A0A8X7TE64"/>
<dbReference type="Gene3D" id="3.40.50.720">
    <property type="entry name" value="NAD(P)-binding Rossmann-like Domain"/>
    <property type="match status" value="1"/>
</dbReference>
<gene>
    <name evidence="8" type="ORF">Bca52824_092351</name>
</gene>
<evidence type="ECO:0000313" key="8">
    <source>
        <dbReference type="EMBL" id="KAG2238427.1"/>
    </source>
</evidence>
<comment type="subunit">
    <text evidence="2">Heterooctamer of 4 alpha and 4 beta chains.</text>
</comment>
<evidence type="ECO:0000256" key="4">
    <source>
        <dbReference type="ARBA" id="ARBA00022490"/>
    </source>
</evidence>
<feature type="domain" description="ATP-citrate synthase/succinyl-CoA ligase C-terminal" evidence="7">
    <location>
        <begin position="178"/>
        <end position="297"/>
    </location>
</feature>
<dbReference type="Gene3D" id="1.10.230.10">
    <property type="entry name" value="Cytochrome P450-Terp, domain 2"/>
    <property type="match status" value="1"/>
</dbReference>
<dbReference type="PANTHER" id="PTHR23118:SF42">
    <property type="entry name" value="ATP-CITRATE SYNTHASE"/>
    <property type="match status" value="1"/>
</dbReference>
<dbReference type="SUPFAM" id="SSF51735">
    <property type="entry name" value="NAD(P)-binding Rossmann-fold domains"/>
    <property type="match status" value="1"/>
</dbReference>
<dbReference type="GO" id="GO:0006085">
    <property type="term" value="P:acetyl-CoA biosynthetic process"/>
    <property type="evidence" value="ECO:0007669"/>
    <property type="project" value="TreeGrafter"/>
</dbReference>
<comment type="caution">
    <text evidence="8">The sequence shown here is derived from an EMBL/GenBank/DDBJ whole genome shotgun (WGS) entry which is preliminary data.</text>
</comment>
<organism evidence="8 9">
    <name type="scientific">Brassica carinata</name>
    <name type="common">Ethiopian mustard</name>
    <name type="synonym">Abyssinian cabbage</name>
    <dbReference type="NCBI Taxonomy" id="52824"/>
    <lineage>
        <taxon>Eukaryota</taxon>
        <taxon>Viridiplantae</taxon>
        <taxon>Streptophyta</taxon>
        <taxon>Embryophyta</taxon>
        <taxon>Tracheophyta</taxon>
        <taxon>Spermatophyta</taxon>
        <taxon>Magnoliopsida</taxon>
        <taxon>eudicotyledons</taxon>
        <taxon>Gunneridae</taxon>
        <taxon>Pentapetalae</taxon>
        <taxon>rosids</taxon>
        <taxon>malvids</taxon>
        <taxon>Brassicales</taxon>
        <taxon>Brassicaceae</taxon>
        <taxon>Brassiceae</taxon>
        <taxon>Brassica</taxon>
    </lineage>
</organism>
<evidence type="ECO:0000313" key="9">
    <source>
        <dbReference type="Proteomes" id="UP000886595"/>
    </source>
</evidence>
<dbReference type="InterPro" id="IPR036969">
    <property type="entry name" value="Citrate_synthase_sf"/>
</dbReference>
<dbReference type="InterPro" id="IPR016143">
    <property type="entry name" value="Citrate_synth-like_sm_a-sub"/>
</dbReference>
<dbReference type="SUPFAM" id="SSF48256">
    <property type="entry name" value="Citrate synthase"/>
    <property type="match status" value="1"/>
</dbReference>
<dbReference type="Proteomes" id="UP000886595">
    <property type="component" value="Unassembled WGS sequence"/>
</dbReference>
<dbReference type="InterPro" id="IPR016102">
    <property type="entry name" value="Succinyl-CoA_synth-like"/>
</dbReference>
<keyword evidence="9" id="KW-1185">Reference proteome</keyword>
<evidence type="ECO:0000256" key="2">
    <source>
        <dbReference type="ARBA" id="ARBA00011412"/>
    </source>
</evidence>
<dbReference type="EMBL" id="JAAMPC010001623">
    <property type="protein sequence ID" value="KAG2238427.1"/>
    <property type="molecule type" value="Genomic_DNA"/>
</dbReference>
<dbReference type="CDD" id="cd06100">
    <property type="entry name" value="CCL_ACL-C"/>
    <property type="match status" value="1"/>
</dbReference>
<name>A0A8X7TE64_BRACI</name>
<evidence type="ECO:0000259" key="7">
    <source>
        <dbReference type="Pfam" id="PF00549"/>
    </source>
</evidence>
<keyword evidence="5" id="KW-0444">Lipid biosynthesis</keyword>
<dbReference type="GO" id="GO:0005829">
    <property type="term" value="C:cytosol"/>
    <property type="evidence" value="ECO:0007669"/>
    <property type="project" value="TreeGrafter"/>
</dbReference>
<dbReference type="GO" id="GO:0006633">
    <property type="term" value="P:fatty acid biosynthetic process"/>
    <property type="evidence" value="ECO:0007669"/>
    <property type="project" value="TreeGrafter"/>
</dbReference>
<evidence type="ECO:0000256" key="1">
    <source>
        <dbReference type="ARBA" id="ARBA00004496"/>
    </source>
</evidence>
<dbReference type="Pfam" id="PF00549">
    <property type="entry name" value="Ligase_CoA"/>
    <property type="match status" value="1"/>
</dbReference>
<keyword evidence="6" id="KW-0443">Lipid metabolism</keyword>
<keyword evidence="4" id="KW-0963">Cytoplasm</keyword>
<dbReference type="PANTHER" id="PTHR23118">
    <property type="entry name" value="ATP-CITRATE SYNTHASE"/>
    <property type="match status" value="1"/>
</dbReference>
<evidence type="ECO:0000256" key="6">
    <source>
        <dbReference type="ARBA" id="ARBA00023098"/>
    </source>
</evidence>
<dbReference type="InterPro" id="IPR036291">
    <property type="entry name" value="NAD(P)-bd_dom_sf"/>
</dbReference>
<comment type="subcellular location">
    <subcellularLocation>
        <location evidence="1">Cytoplasm</location>
    </subcellularLocation>
</comment>
<reference evidence="8 9" key="1">
    <citation type="submission" date="2020-02" db="EMBL/GenBank/DDBJ databases">
        <authorList>
            <person name="Ma Q."/>
            <person name="Huang Y."/>
            <person name="Song X."/>
            <person name="Pei D."/>
        </authorList>
    </citation>
    <scope>NUCLEOTIDE SEQUENCE [LARGE SCALE GENOMIC DNA]</scope>
    <source>
        <strain evidence="8">Sxm20200214</strain>
        <tissue evidence="8">Leaf</tissue>
    </source>
</reference>
<dbReference type="InterPro" id="IPR002020">
    <property type="entry name" value="Citrate_synthase"/>
</dbReference>
<dbReference type="OrthoDB" id="1744747at2759"/>
<dbReference type="EC" id="2.3.3.8" evidence="3"/>
<sequence length="495" mass="53737">MAGIINPGSEGFQKLFFGQEEIVIPVHAAIEAACAAHPTADVFINFIHQLCILQEVLSIYSVVASSMPALKQPTIKVVAIIAEGVPESDTKQLIAYARANNKVVIGPATVGGIQAGAFKIGDTAGTIDNIIQCKLYRPGSVGFVSKSVFDGFKNNIKLRMFESLRVFFIHHSSFPADGMSNEMYNTVARVTDGIYEGIAIGGDVFPGSTLSDHIFRFNNIPQIKMMVVLGELGGRDEYSLVEALKQGKVNKHVVAWVSGTCARLFKSEEQFGHTGAKSGGEMESAQAKNQALMDAGAIVPTSFDALESAIKETFEKLICVMLCADHGPCVSGAHNTIVTARAGKDLVSSLVSGLLTIGPRFGGAIDDAARYFKDACDRSRDNRDKRVELLQKFARSNFPSVKYMEYAVTVESYALSKANNLVLNVDGAIGSLFLDLLAGSGMFTKQEIYEIVQIGYLNGLFVLARSIGLIGHTFDQKRLKQPLYRHPWEDVLYTK</sequence>
<evidence type="ECO:0000256" key="3">
    <source>
        <dbReference type="ARBA" id="ARBA00012639"/>
    </source>
</evidence>
<protein>
    <recommendedName>
        <fullName evidence="3">ATP citrate synthase</fullName>
        <ecNumber evidence="3">2.3.3.8</ecNumber>
    </recommendedName>
</protein>